<dbReference type="EMBL" id="MU118157">
    <property type="protein sequence ID" value="KAF9644146.1"/>
    <property type="molecule type" value="Genomic_DNA"/>
</dbReference>
<reference evidence="1" key="1">
    <citation type="submission" date="2019-10" db="EMBL/GenBank/DDBJ databases">
        <authorList>
            <consortium name="DOE Joint Genome Institute"/>
            <person name="Kuo A."/>
            <person name="Miyauchi S."/>
            <person name="Kiss E."/>
            <person name="Drula E."/>
            <person name="Kohler A."/>
            <person name="Sanchez-Garcia M."/>
            <person name="Andreopoulos B."/>
            <person name="Barry K.W."/>
            <person name="Bonito G."/>
            <person name="Buee M."/>
            <person name="Carver A."/>
            <person name="Chen C."/>
            <person name="Cichocki N."/>
            <person name="Clum A."/>
            <person name="Culley D."/>
            <person name="Crous P.W."/>
            <person name="Fauchery L."/>
            <person name="Girlanda M."/>
            <person name="Hayes R."/>
            <person name="Keri Z."/>
            <person name="Labutti K."/>
            <person name="Lipzen A."/>
            <person name="Lombard V."/>
            <person name="Magnuson J."/>
            <person name="Maillard F."/>
            <person name="Morin E."/>
            <person name="Murat C."/>
            <person name="Nolan M."/>
            <person name="Ohm R."/>
            <person name="Pangilinan J."/>
            <person name="Pereira M."/>
            <person name="Perotto S."/>
            <person name="Peter M."/>
            <person name="Riley R."/>
            <person name="Sitrit Y."/>
            <person name="Stielow B."/>
            <person name="Szollosi G."/>
            <person name="Zifcakova L."/>
            <person name="Stursova M."/>
            <person name="Spatafora J.W."/>
            <person name="Tedersoo L."/>
            <person name="Vaario L.-M."/>
            <person name="Yamada A."/>
            <person name="Yan M."/>
            <person name="Wang P."/>
            <person name="Xu J."/>
            <person name="Bruns T."/>
            <person name="Baldrian P."/>
            <person name="Vilgalys R."/>
            <person name="Henrissat B."/>
            <person name="Grigoriev I.V."/>
            <person name="Hibbett D."/>
            <person name="Nagy L.G."/>
            <person name="Martin F.M."/>
        </authorList>
    </citation>
    <scope>NUCLEOTIDE SEQUENCE</scope>
    <source>
        <strain evidence="1">P2</strain>
    </source>
</reference>
<evidence type="ECO:0000313" key="2">
    <source>
        <dbReference type="Proteomes" id="UP000886501"/>
    </source>
</evidence>
<sequence length="950" mass="105200">MSNDTPPRACLADFGFMTIVFDPSQLMSCSAQVEPTFMSPELLMPSNFGIKNLVPTPQADIYAFGLVIYQVLTGEIPFRQVPQAELGYSLVARGLRPDKPENAATIGFSDSLWGFVQQCWRGNRDLRPRVSEAITHLEAAAMDWDRLMPPCVPADNTVSYLSSPSPVSPVKGILMASPSSPALQRLHRLDTSSPDFDDQLCSALYGGEYVQCLQNLKGDDLVWLADYLDRALNGLEPSCTASRKCLRELRYICGTSAILPTSYKLSPDLLSITSDPFASGGYGDVYHGTLNGSRICAKRVRAYIQDGPQKATKAFCKEAVMWKRLTHPNIVPLLGITTTPFQLISDWMSGGDLPGYIAKNPDVDRIGLLSDVTEGLYYLHSCNMIHGDLKGQNILVDDSGHARIVDFGFAIVTRNLDSMSSASHHNGYTPRWTAPEVLDGEPHSKEGDIFSFAMVMIEVFTGAVPFSDTSSFVAISSIMQGKRPSRPTHPTFTENLWSLMQRCWGHDPRSRPEVSEALGMLRTAAGERAHQPVLVDPSIFAYSPPCERLIRRAFAPHELPSLIGELFSSSDVGDTIRSLPKNDAQTFIDVISEVLDGQDLLRTRGKCLRSLYKACAHHGLLPKAMQISVCYDRTAFALYSGGYGDVWKGIYCGRDVAIKVLRTYSDRDPQKTVGMFCKEIVTWNFLRHPNVLPLLGVMVTENRFAMVSNWMINGNINDFIKACPDVNRLELLIGVSKGLVYVHSRGMIHGDLKGLNILIDQAGNARLADFGLVAIIPDATNPMTQSSCTQGGTVRWMSPELIEPQQFGFEHSRPTKSSDCYALGMVIYETISGHVPFHEYGTLTIPIKVLRGEYPRREVRFPDSLWEMLLLCWRSEPNTRPNVEDVLRHLERVANGSGLPSPMTGIEMGQDGDDYDSDLMDNLTGMLSNPLRRYTFSALIVEADNPTAHI</sequence>
<comment type="caution">
    <text evidence="1">The sequence shown here is derived from an EMBL/GenBank/DDBJ whole genome shotgun (WGS) entry which is preliminary data.</text>
</comment>
<reference evidence="1" key="2">
    <citation type="journal article" date="2020" name="Nat. Commun.">
        <title>Large-scale genome sequencing of mycorrhizal fungi provides insights into the early evolution of symbiotic traits.</title>
        <authorList>
            <person name="Miyauchi S."/>
            <person name="Kiss E."/>
            <person name="Kuo A."/>
            <person name="Drula E."/>
            <person name="Kohler A."/>
            <person name="Sanchez-Garcia M."/>
            <person name="Morin E."/>
            <person name="Andreopoulos B."/>
            <person name="Barry K.W."/>
            <person name="Bonito G."/>
            <person name="Buee M."/>
            <person name="Carver A."/>
            <person name="Chen C."/>
            <person name="Cichocki N."/>
            <person name="Clum A."/>
            <person name="Culley D."/>
            <person name="Crous P.W."/>
            <person name="Fauchery L."/>
            <person name="Girlanda M."/>
            <person name="Hayes R.D."/>
            <person name="Keri Z."/>
            <person name="LaButti K."/>
            <person name="Lipzen A."/>
            <person name="Lombard V."/>
            <person name="Magnuson J."/>
            <person name="Maillard F."/>
            <person name="Murat C."/>
            <person name="Nolan M."/>
            <person name="Ohm R.A."/>
            <person name="Pangilinan J."/>
            <person name="Pereira M.F."/>
            <person name="Perotto S."/>
            <person name="Peter M."/>
            <person name="Pfister S."/>
            <person name="Riley R."/>
            <person name="Sitrit Y."/>
            <person name="Stielow J.B."/>
            <person name="Szollosi G."/>
            <person name="Zifcakova L."/>
            <person name="Stursova M."/>
            <person name="Spatafora J.W."/>
            <person name="Tedersoo L."/>
            <person name="Vaario L.M."/>
            <person name="Yamada A."/>
            <person name="Yan M."/>
            <person name="Wang P."/>
            <person name="Xu J."/>
            <person name="Bruns T."/>
            <person name="Baldrian P."/>
            <person name="Vilgalys R."/>
            <person name="Dunand C."/>
            <person name="Henrissat B."/>
            <person name="Grigoriev I.V."/>
            <person name="Hibbett D."/>
            <person name="Nagy L.G."/>
            <person name="Martin F.M."/>
        </authorList>
    </citation>
    <scope>NUCLEOTIDE SEQUENCE</scope>
    <source>
        <strain evidence="1">P2</strain>
    </source>
</reference>
<gene>
    <name evidence="1" type="ORF">BDM02DRAFT_3150793</name>
</gene>
<dbReference type="Proteomes" id="UP000886501">
    <property type="component" value="Unassembled WGS sequence"/>
</dbReference>
<organism evidence="1 2">
    <name type="scientific">Thelephora ganbajun</name>
    <name type="common">Ganba fungus</name>
    <dbReference type="NCBI Taxonomy" id="370292"/>
    <lineage>
        <taxon>Eukaryota</taxon>
        <taxon>Fungi</taxon>
        <taxon>Dikarya</taxon>
        <taxon>Basidiomycota</taxon>
        <taxon>Agaricomycotina</taxon>
        <taxon>Agaricomycetes</taxon>
        <taxon>Thelephorales</taxon>
        <taxon>Thelephoraceae</taxon>
        <taxon>Thelephora</taxon>
    </lineage>
</organism>
<name>A0ACB6Z4Q9_THEGA</name>
<proteinExistence type="predicted"/>
<protein>
    <submittedName>
        <fullName evidence="1">Kinase-like protein</fullName>
    </submittedName>
</protein>
<accession>A0ACB6Z4Q9</accession>
<evidence type="ECO:0000313" key="1">
    <source>
        <dbReference type="EMBL" id="KAF9644146.1"/>
    </source>
</evidence>
<keyword evidence="2" id="KW-1185">Reference proteome</keyword>